<dbReference type="CDD" id="cd06225">
    <property type="entry name" value="HAMP"/>
    <property type="match status" value="1"/>
</dbReference>
<evidence type="ECO:0000256" key="2">
    <source>
        <dbReference type="ARBA" id="ARBA00004370"/>
    </source>
</evidence>
<dbReference type="InterPro" id="IPR003660">
    <property type="entry name" value="HAMP_dom"/>
</dbReference>
<keyword evidence="5" id="KW-0808">Transferase</keyword>
<name>A0A4Y4CQU3_ZOORA</name>
<dbReference type="Proteomes" id="UP000318422">
    <property type="component" value="Unassembled WGS sequence"/>
</dbReference>
<dbReference type="InterPro" id="IPR050482">
    <property type="entry name" value="Sensor_HK_TwoCompSys"/>
</dbReference>
<evidence type="ECO:0000313" key="12">
    <source>
        <dbReference type="Proteomes" id="UP000318422"/>
    </source>
</evidence>
<dbReference type="SUPFAM" id="SSF55874">
    <property type="entry name" value="ATPase domain of HSP90 chaperone/DNA topoisomerase II/histidine kinase"/>
    <property type="match status" value="1"/>
</dbReference>
<evidence type="ECO:0000256" key="1">
    <source>
        <dbReference type="ARBA" id="ARBA00000085"/>
    </source>
</evidence>
<keyword evidence="4" id="KW-0597">Phosphoprotein</keyword>
<sequence length="467" mass="49523">MSSASTVSSTYRSAGGLSLHTRVGLVLCLLTASLLGVLGGLWLQGTRSAIHEEVEAATRVSGQWLKVVLADLEARPADEQGTRLLAVAASVGRVRAHQLEIRDGAGVLRHVSPPPTYKVGRAAPEWFAALVALDLPVRHFALGDFRLSLHPDASRAVLDAWDELLALAGWGLLLLLALFAAVRAALARALSPLEQVMGALDRTGAGRFDTRLPGFATPELARLSRAFNGMADRLQAAVNDNVRLDTQRELAERMQARLAAERRDIACELHDELAQGITAVRALAGAIVQRAPAESALHVPAQGIVAVTGEMQDGVRRILQRLRPSATGLAEGLEQIFAGWRTRHDGITLTARLELGDGPVAAETAAVILRAVQEGLTNVLRHARASRVEFAVVREGAWLRLSLQDDGAGSGQPSAQAGCGFGLAGMGERIEGLGGEFSTGRAAGGGFRIEARLPAMPSKTFEESVHE</sequence>
<dbReference type="SMART" id="SM00304">
    <property type="entry name" value="HAMP"/>
    <property type="match status" value="1"/>
</dbReference>
<gene>
    <name evidence="11" type="ORF">ZRA01_02820</name>
</gene>
<keyword evidence="6" id="KW-0418">Kinase</keyword>
<dbReference type="Pfam" id="PF02518">
    <property type="entry name" value="HATPase_c"/>
    <property type="match status" value="1"/>
</dbReference>
<dbReference type="AlphaFoldDB" id="A0A4Y4CQU3"/>
<dbReference type="PANTHER" id="PTHR24421">
    <property type="entry name" value="NITRATE/NITRITE SENSOR PROTEIN NARX-RELATED"/>
    <property type="match status" value="1"/>
</dbReference>
<dbReference type="Gene3D" id="6.10.340.10">
    <property type="match status" value="1"/>
</dbReference>
<comment type="catalytic activity">
    <reaction evidence="1">
        <text>ATP + protein L-histidine = ADP + protein N-phospho-L-histidine.</text>
        <dbReference type="EC" id="2.7.13.3"/>
    </reaction>
</comment>
<dbReference type="RefSeq" id="WP_170182864.1">
    <property type="nucleotide sequence ID" value="NZ_BJNV01000004.1"/>
</dbReference>
<feature type="domain" description="Histidine kinase" evidence="9">
    <location>
        <begin position="268"/>
        <end position="457"/>
    </location>
</feature>
<dbReference type="GO" id="GO:0016020">
    <property type="term" value="C:membrane"/>
    <property type="evidence" value="ECO:0007669"/>
    <property type="project" value="UniProtKB-SubCell"/>
</dbReference>
<dbReference type="InterPro" id="IPR036890">
    <property type="entry name" value="HATPase_C_sf"/>
</dbReference>
<evidence type="ECO:0000259" key="10">
    <source>
        <dbReference type="PROSITE" id="PS50885"/>
    </source>
</evidence>
<evidence type="ECO:0000259" key="9">
    <source>
        <dbReference type="PROSITE" id="PS50109"/>
    </source>
</evidence>
<dbReference type="Gene3D" id="1.20.5.1930">
    <property type="match status" value="1"/>
</dbReference>
<proteinExistence type="predicted"/>
<dbReference type="PROSITE" id="PS50109">
    <property type="entry name" value="HIS_KIN"/>
    <property type="match status" value="1"/>
</dbReference>
<reference evidence="11 12" key="1">
    <citation type="submission" date="2019-06" db="EMBL/GenBank/DDBJ databases">
        <title>Whole genome shotgun sequence of Zoogloea ramigera NBRC 15342.</title>
        <authorList>
            <person name="Hosoyama A."/>
            <person name="Uohara A."/>
            <person name="Ohji S."/>
            <person name="Ichikawa N."/>
        </authorList>
    </citation>
    <scope>NUCLEOTIDE SEQUENCE [LARGE SCALE GENOMIC DNA]</scope>
    <source>
        <strain evidence="11 12">NBRC 15342</strain>
    </source>
</reference>
<feature type="transmembrane region" description="Helical" evidence="8">
    <location>
        <begin position="164"/>
        <end position="186"/>
    </location>
</feature>
<protein>
    <recommendedName>
        <fullName evidence="3">histidine kinase</fullName>
        <ecNumber evidence="3">2.7.13.3</ecNumber>
    </recommendedName>
</protein>
<dbReference type="Pfam" id="PF07730">
    <property type="entry name" value="HisKA_3"/>
    <property type="match status" value="1"/>
</dbReference>
<dbReference type="PANTHER" id="PTHR24421:SF58">
    <property type="entry name" value="SIGNAL TRANSDUCTION HISTIDINE-PROTEIN KINASE_PHOSPHATASE UHPB"/>
    <property type="match status" value="1"/>
</dbReference>
<dbReference type="InterPro" id="IPR011712">
    <property type="entry name" value="Sig_transdc_His_kin_sub3_dim/P"/>
</dbReference>
<dbReference type="EMBL" id="BJNV01000004">
    <property type="protein sequence ID" value="GEC94209.1"/>
    <property type="molecule type" value="Genomic_DNA"/>
</dbReference>
<feature type="domain" description="HAMP" evidence="10">
    <location>
        <begin position="187"/>
        <end position="239"/>
    </location>
</feature>
<evidence type="ECO:0000256" key="7">
    <source>
        <dbReference type="ARBA" id="ARBA00023012"/>
    </source>
</evidence>
<evidence type="ECO:0000256" key="4">
    <source>
        <dbReference type="ARBA" id="ARBA00022553"/>
    </source>
</evidence>
<dbReference type="Pfam" id="PF00672">
    <property type="entry name" value="HAMP"/>
    <property type="match status" value="1"/>
</dbReference>
<dbReference type="GO" id="GO:0000155">
    <property type="term" value="F:phosphorelay sensor kinase activity"/>
    <property type="evidence" value="ECO:0007669"/>
    <property type="project" value="InterPro"/>
</dbReference>
<keyword evidence="8" id="KW-0472">Membrane</keyword>
<evidence type="ECO:0000256" key="8">
    <source>
        <dbReference type="SAM" id="Phobius"/>
    </source>
</evidence>
<dbReference type="Gene3D" id="3.30.565.10">
    <property type="entry name" value="Histidine kinase-like ATPase, C-terminal domain"/>
    <property type="match status" value="1"/>
</dbReference>
<comment type="subcellular location">
    <subcellularLocation>
        <location evidence="2">Membrane</location>
    </subcellularLocation>
</comment>
<dbReference type="InterPro" id="IPR005467">
    <property type="entry name" value="His_kinase_dom"/>
</dbReference>
<keyword evidence="7" id="KW-0902">Two-component regulatory system</keyword>
<evidence type="ECO:0000256" key="6">
    <source>
        <dbReference type="ARBA" id="ARBA00022777"/>
    </source>
</evidence>
<evidence type="ECO:0000313" key="11">
    <source>
        <dbReference type="EMBL" id="GEC94209.1"/>
    </source>
</evidence>
<comment type="caution">
    <text evidence="11">The sequence shown here is derived from an EMBL/GenBank/DDBJ whole genome shotgun (WGS) entry which is preliminary data.</text>
</comment>
<keyword evidence="8" id="KW-0812">Transmembrane</keyword>
<dbReference type="InterPro" id="IPR003594">
    <property type="entry name" value="HATPase_dom"/>
</dbReference>
<dbReference type="CDD" id="cd16917">
    <property type="entry name" value="HATPase_UhpB-NarQ-NarX-like"/>
    <property type="match status" value="1"/>
</dbReference>
<evidence type="ECO:0000256" key="5">
    <source>
        <dbReference type="ARBA" id="ARBA00022679"/>
    </source>
</evidence>
<evidence type="ECO:0000256" key="3">
    <source>
        <dbReference type="ARBA" id="ARBA00012438"/>
    </source>
</evidence>
<keyword evidence="12" id="KW-1185">Reference proteome</keyword>
<feature type="transmembrane region" description="Helical" evidence="8">
    <location>
        <begin position="23"/>
        <end position="43"/>
    </location>
</feature>
<dbReference type="EC" id="2.7.13.3" evidence="3"/>
<dbReference type="SUPFAM" id="SSF158472">
    <property type="entry name" value="HAMP domain-like"/>
    <property type="match status" value="1"/>
</dbReference>
<accession>A0A4Y4CQU3</accession>
<dbReference type="GO" id="GO:0046983">
    <property type="term" value="F:protein dimerization activity"/>
    <property type="evidence" value="ECO:0007669"/>
    <property type="project" value="InterPro"/>
</dbReference>
<dbReference type="PROSITE" id="PS50885">
    <property type="entry name" value="HAMP"/>
    <property type="match status" value="1"/>
</dbReference>
<organism evidence="11 12">
    <name type="scientific">Zoogloea ramigera</name>
    <dbReference type="NCBI Taxonomy" id="350"/>
    <lineage>
        <taxon>Bacteria</taxon>
        <taxon>Pseudomonadati</taxon>
        <taxon>Pseudomonadota</taxon>
        <taxon>Betaproteobacteria</taxon>
        <taxon>Rhodocyclales</taxon>
        <taxon>Zoogloeaceae</taxon>
        <taxon>Zoogloea</taxon>
    </lineage>
</organism>
<keyword evidence="8" id="KW-1133">Transmembrane helix</keyword>